<comment type="catalytic activity">
    <reaction evidence="6">
        <text>a 1,2-diacyl-sn-glycero-3-phospho-(1D-myo-inositol-4,5-bisphosphate) + H2O = 1D-myo-inositol 1,4,5-trisphosphate + a 1,2-diacyl-sn-glycerol + H(+)</text>
        <dbReference type="Rhea" id="RHEA:33179"/>
        <dbReference type="ChEBI" id="CHEBI:15377"/>
        <dbReference type="ChEBI" id="CHEBI:15378"/>
        <dbReference type="ChEBI" id="CHEBI:17815"/>
        <dbReference type="ChEBI" id="CHEBI:58456"/>
        <dbReference type="ChEBI" id="CHEBI:203600"/>
        <dbReference type="EC" id="3.1.4.11"/>
    </reaction>
</comment>
<dbReference type="InterPro" id="IPR053945">
    <property type="entry name" value="PLCB1-4-like_EFh"/>
</dbReference>
<dbReference type="EMBL" id="JAODUO010000248">
    <property type="protein sequence ID" value="KAK2184962.1"/>
    <property type="molecule type" value="Genomic_DNA"/>
</dbReference>
<dbReference type="GO" id="GO:0048015">
    <property type="term" value="P:phosphatidylinositol-mediated signaling"/>
    <property type="evidence" value="ECO:0007669"/>
    <property type="project" value="TreeGrafter"/>
</dbReference>
<feature type="domain" description="PI-PLC Y-box" evidence="9">
    <location>
        <begin position="454"/>
        <end position="552"/>
    </location>
</feature>
<organism evidence="10 11">
    <name type="scientific">Ridgeia piscesae</name>
    <name type="common">Tubeworm</name>
    <dbReference type="NCBI Taxonomy" id="27915"/>
    <lineage>
        <taxon>Eukaryota</taxon>
        <taxon>Metazoa</taxon>
        <taxon>Spiralia</taxon>
        <taxon>Lophotrochozoa</taxon>
        <taxon>Annelida</taxon>
        <taxon>Polychaeta</taxon>
        <taxon>Sedentaria</taxon>
        <taxon>Canalipalpata</taxon>
        <taxon>Sabellida</taxon>
        <taxon>Siboglinidae</taxon>
        <taxon>Ridgeia</taxon>
    </lineage>
</organism>
<evidence type="ECO:0000256" key="5">
    <source>
        <dbReference type="ARBA" id="ARBA00023224"/>
    </source>
</evidence>
<evidence type="ECO:0000256" key="2">
    <source>
        <dbReference type="ARBA" id="ARBA00022801"/>
    </source>
</evidence>
<dbReference type="InterPro" id="IPR001711">
    <property type="entry name" value="PLipase_C_Pinositol-sp_Y"/>
</dbReference>
<dbReference type="SUPFAM" id="SSF49562">
    <property type="entry name" value="C2 domain (Calcium/lipid-binding domain, CaLB)"/>
    <property type="match status" value="1"/>
</dbReference>
<dbReference type="InterPro" id="IPR037862">
    <property type="entry name" value="PLC-beta_PH"/>
</dbReference>
<dbReference type="SUPFAM" id="SSF51695">
    <property type="entry name" value="PLC-like phosphodiesterases"/>
    <property type="match status" value="1"/>
</dbReference>
<dbReference type="Pfam" id="PF00388">
    <property type="entry name" value="PI-PLC-X"/>
    <property type="match status" value="1"/>
</dbReference>
<dbReference type="SUPFAM" id="SSF47473">
    <property type="entry name" value="EF-hand"/>
    <property type="match status" value="1"/>
</dbReference>
<evidence type="ECO:0000313" key="10">
    <source>
        <dbReference type="EMBL" id="KAK2184962.1"/>
    </source>
</evidence>
<dbReference type="GO" id="GO:0051209">
    <property type="term" value="P:release of sequestered calcium ion into cytosol"/>
    <property type="evidence" value="ECO:0007669"/>
    <property type="project" value="TreeGrafter"/>
</dbReference>
<dbReference type="PANTHER" id="PTHR10336">
    <property type="entry name" value="PHOSPHOINOSITIDE-SPECIFIC PHOSPHOLIPASE C FAMILY PROTEIN"/>
    <property type="match status" value="1"/>
</dbReference>
<keyword evidence="3 6" id="KW-0442">Lipid degradation</keyword>
<evidence type="ECO:0000256" key="4">
    <source>
        <dbReference type="ARBA" id="ARBA00023098"/>
    </source>
</evidence>
<keyword evidence="2 6" id="KW-0378">Hydrolase</keyword>
<dbReference type="InterPro" id="IPR011992">
    <property type="entry name" value="EF-hand-dom_pair"/>
</dbReference>
<dbReference type="InterPro" id="IPR000909">
    <property type="entry name" value="PLipase_C_PInositol-sp_X_dom"/>
</dbReference>
<evidence type="ECO:0000259" key="8">
    <source>
        <dbReference type="PROSITE" id="PS50004"/>
    </source>
</evidence>
<dbReference type="Pfam" id="PF00387">
    <property type="entry name" value="PI-PLC-Y"/>
    <property type="match status" value="1"/>
</dbReference>
<keyword evidence="11" id="KW-1185">Reference proteome</keyword>
<dbReference type="CDD" id="cd00275">
    <property type="entry name" value="C2_PLC_like"/>
    <property type="match status" value="1"/>
</dbReference>
<evidence type="ECO:0000259" key="9">
    <source>
        <dbReference type="PROSITE" id="PS50008"/>
    </source>
</evidence>
<dbReference type="SMART" id="SM00239">
    <property type="entry name" value="C2"/>
    <property type="match status" value="1"/>
</dbReference>
<name>A0AAD9NYU9_RIDPI</name>
<evidence type="ECO:0000313" key="11">
    <source>
        <dbReference type="Proteomes" id="UP001209878"/>
    </source>
</evidence>
<dbReference type="InterPro" id="IPR000008">
    <property type="entry name" value="C2_dom"/>
</dbReference>
<feature type="domain" description="C2" evidence="8">
    <location>
        <begin position="554"/>
        <end position="687"/>
    </location>
</feature>
<dbReference type="EC" id="3.1.4.11" evidence="1 6"/>
<gene>
    <name evidence="10" type="ORF">NP493_242g03008</name>
</gene>
<dbReference type="PROSITE" id="PS50008">
    <property type="entry name" value="PIPLC_Y_DOMAIN"/>
    <property type="match status" value="1"/>
</dbReference>
<dbReference type="Gene3D" id="2.60.40.150">
    <property type="entry name" value="C2 domain"/>
    <property type="match status" value="1"/>
</dbReference>
<dbReference type="GO" id="GO:0046488">
    <property type="term" value="P:phosphatidylinositol metabolic process"/>
    <property type="evidence" value="ECO:0007669"/>
    <property type="project" value="TreeGrafter"/>
</dbReference>
<comment type="caution">
    <text evidence="10">The sequence shown here is derived from an EMBL/GenBank/DDBJ whole genome shotgun (WGS) entry which is preliminary data.</text>
</comment>
<keyword evidence="4 6" id="KW-0443">Lipid metabolism</keyword>
<dbReference type="GO" id="GO:0004435">
    <property type="term" value="F:phosphatidylinositol-4,5-bisphosphate phospholipase C activity"/>
    <property type="evidence" value="ECO:0007669"/>
    <property type="project" value="UniProtKB-EC"/>
</dbReference>
<dbReference type="Pfam" id="PF17787">
    <property type="entry name" value="PH_14"/>
    <property type="match status" value="1"/>
</dbReference>
<keyword evidence="5" id="KW-0807">Transducer</keyword>
<dbReference type="InterPro" id="IPR001192">
    <property type="entry name" value="PI-PLC_fam"/>
</dbReference>
<dbReference type="GO" id="GO:0016042">
    <property type="term" value="P:lipid catabolic process"/>
    <property type="evidence" value="ECO:0007669"/>
    <property type="project" value="UniProtKB-KW"/>
</dbReference>
<proteinExistence type="predicted"/>
<protein>
    <recommendedName>
        <fullName evidence="1 6">Phosphoinositide phospholipase C</fullName>
        <ecNumber evidence="1 6">3.1.4.11</ecNumber>
    </recommendedName>
</protein>
<dbReference type="PROSITE" id="PS50004">
    <property type="entry name" value="C2"/>
    <property type="match status" value="1"/>
</dbReference>
<dbReference type="Pfam" id="PF22631">
    <property type="entry name" value="PLCB1-4-like_EFh"/>
    <property type="match status" value="1"/>
</dbReference>
<dbReference type="PROSITE" id="PS50007">
    <property type="entry name" value="PIPLC_X_DOMAIN"/>
    <property type="match status" value="2"/>
</dbReference>
<dbReference type="PRINTS" id="PR00390">
    <property type="entry name" value="PHPHLIPASEC"/>
</dbReference>
<dbReference type="Gene3D" id="1.10.238.10">
    <property type="entry name" value="EF-hand"/>
    <property type="match status" value="1"/>
</dbReference>
<evidence type="ECO:0000256" key="7">
    <source>
        <dbReference type="SAM" id="MobiDB-lite"/>
    </source>
</evidence>
<dbReference type="CDD" id="cd13361">
    <property type="entry name" value="PH_PLC_beta"/>
    <property type="match status" value="1"/>
</dbReference>
<dbReference type="Gene3D" id="2.30.29.240">
    <property type="match status" value="1"/>
</dbReference>
<dbReference type="Proteomes" id="UP001209878">
    <property type="component" value="Unassembled WGS sequence"/>
</dbReference>
<dbReference type="SMART" id="SM00148">
    <property type="entry name" value="PLCXc"/>
    <property type="match status" value="1"/>
</dbReference>
<evidence type="ECO:0000256" key="3">
    <source>
        <dbReference type="ARBA" id="ARBA00022963"/>
    </source>
</evidence>
<dbReference type="SUPFAM" id="SSF50729">
    <property type="entry name" value="PH domain-like"/>
    <property type="match status" value="1"/>
</dbReference>
<dbReference type="InterPro" id="IPR017946">
    <property type="entry name" value="PLC-like_Pdiesterase_TIM-brl"/>
</dbReference>
<dbReference type="PANTHER" id="PTHR10336:SF36">
    <property type="entry name" value="1-PHOSPHATIDYLINOSITOL 4,5-BISPHOSPHATE PHOSPHODIESTERASE BETA-4"/>
    <property type="match status" value="1"/>
</dbReference>
<accession>A0AAD9NYU9</accession>
<feature type="region of interest" description="Disordered" evidence="7">
    <location>
        <begin position="706"/>
        <end position="726"/>
    </location>
</feature>
<evidence type="ECO:0000256" key="6">
    <source>
        <dbReference type="RuleBase" id="RU361133"/>
    </source>
</evidence>
<feature type="compositionally biased region" description="Basic and acidic residues" evidence="7">
    <location>
        <begin position="707"/>
        <end position="716"/>
    </location>
</feature>
<evidence type="ECO:0000256" key="1">
    <source>
        <dbReference type="ARBA" id="ARBA00012368"/>
    </source>
</evidence>
<dbReference type="SMART" id="SM00149">
    <property type="entry name" value="PLCYc"/>
    <property type="match status" value="1"/>
</dbReference>
<reference evidence="10" key="1">
    <citation type="journal article" date="2023" name="Mol. Biol. Evol.">
        <title>Third-Generation Sequencing Reveals the Adaptive Role of the Epigenome in Three Deep-Sea Polychaetes.</title>
        <authorList>
            <person name="Perez M."/>
            <person name="Aroh O."/>
            <person name="Sun Y."/>
            <person name="Lan Y."/>
            <person name="Juniper S.K."/>
            <person name="Young C.R."/>
            <person name="Angers B."/>
            <person name="Qian P.Y."/>
        </authorList>
    </citation>
    <scope>NUCLEOTIDE SEQUENCE</scope>
    <source>
        <strain evidence="10">R07B-5</strain>
    </source>
</reference>
<dbReference type="InterPro" id="IPR035892">
    <property type="entry name" value="C2_domain_sf"/>
</dbReference>
<dbReference type="Pfam" id="PF00168">
    <property type="entry name" value="C2"/>
    <property type="match status" value="1"/>
</dbReference>
<dbReference type="Gene3D" id="3.20.20.190">
    <property type="entry name" value="Phosphatidylinositol (PI) phosphodiesterase"/>
    <property type="match status" value="2"/>
</dbReference>
<dbReference type="AlphaFoldDB" id="A0AAD9NYU9"/>
<sequence>METGVYEANCLVKVDDKGFFIYWKSEDRVERDSHLHCRPGVFLSHQEGQVIECSQVSDIRASVPPKDPKLAMDLTGRGAGSLESRSLTVCSGLDLVNITYNNFVAADEKTAKAWIQGLREITHNFKANNVCPMTCLRKHITRTFASGKTEKMIMQCLRDLGFPSGKNDEIEKEEFTFEKFYELYHKICPRTDIEELFKELDDRLNEILFPFYDAKRVRQIVDTYETDERYKEKSWLSVDGLCRYLMSDENAPVFLDRLDIYQDMDQPLAHYYINSSHNTYLIGRQFGGKSSVEMYRQYCEDVLGDLLLTKPLTDFPLEPNVPLPSPNQLRRKILIKNKRLKPEMEKKQMELFMKGQEQSIIEENEPVENPDPVVVDVSLNDVTYTDDAHPEVNDFKSKQASIKISGNKMSHNETWTEADDLTCLPQGSLTAEEEAALMTNYHYTGATTNIHPYLSAMVNYTQPVKFQGFDVAEGKSNYTLSSSTGFVVIEELKIYYHMSSFNESVALIYLKQQAIELIFWNAGCQMVSLNFQTPDLAMQLNQGKFEYNNNCGPDRTFDPFSESPVDGVIAAMCSVKVISGQFLSDKKIGTYVEVDMYGLPTDTIRKEFRTRMVPNNGLNPVYNEEPFVFRKVVLPDLAVLRIAVYEETGRLIGQRILPLDGLQADFVDALSAPIQFMTQAEKRAKQLQEMGIEEADLAEAGNVVCTNKKEPHRNSDSKPNYSTQISEKEKGEECCMSISPHSAHLSHFL</sequence>